<gene>
    <name evidence="1" type="ORF">MD483_16145</name>
</gene>
<name>A0A9X3HSX0_9VIBR</name>
<dbReference type="Proteomes" id="UP001155586">
    <property type="component" value="Unassembled WGS sequence"/>
</dbReference>
<evidence type="ECO:0000313" key="1">
    <source>
        <dbReference type="EMBL" id="MCW8335350.1"/>
    </source>
</evidence>
<reference evidence="1" key="1">
    <citation type="submission" date="2022-02" db="EMBL/GenBank/DDBJ databases">
        <title>Vibrio sp. nov., a new bacterium isolated from Bohai sea, China.</title>
        <authorList>
            <person name="Yuan Y."/>
        </authorList>
    </citation>
    <scope>NUCLEOTIDE SEQUENCE</scope>
    <source>
        <strain evidence="1">DBSS07</strain>
    </source>
</reference>
<sequence length="107" mass="12277">MEDAKRLTTKLDVREAYIGGEDLNWDALDMKVREVITDLTYVGVYTGSDDARGNTRKLVVPAIFEDLRASAHSKASRFRSVMSQDEIWITEFGVDPNRFNKRLSHLR</sequence>
<dbReference type="AlphaFoldDB" id="A0A9X3HSX0"/>
<proteinExistence type="predicted"/>
<dbReference type="RefSeq" id="WP_265688546.1">
    <property type="nucleotide sequence ID" value="NZ_JAKRRX010000108.1"/>
</dbReference>
<keyword evidence="2" id="KW-1185">Reference proteome</keyword>
<organism evidence="1 2">
    <name type="scientific">Vibrio paucivorans</name>
    <dbReference type="NCBI Taxonomy" id="2829489"/>
    <lineage>
        <taxon>Bacteria</taxon>
        <taxon>Pseudomonadati</taxon>
        <taxon>Pseudomonadota</taxon>
        <taxon>Gammaproteobacteria</taxon>
        <taxon>Vibrionales</taxon>
        <taxon>Vibrionaceae</taxon>
        <taxon>Vibrio</taxon>
    </lineage>
</organism>
<dbReference type="EMBL" id="JAKRRX010000108">
    <property type="protein sequence ID" value="MCW8335350.1"/>
    <property type="molecule type" value="Genomic_DNA"/>
</dbReference>
<evidence type="ECO:0000313" key="2">
    <source>
        <dbReference type="Proteomes" id="UP001155586"/>
    </source>
</evidence>
<protein>
    <submittedName>
        <fullName evidence="1">Uncharacterized protein</fullName>
    </submittedName>
</protein>
<accession>A0A9X3HSX0</accession>
<comment type="caution">
    <text evidence="1">The sequence shown here is derived from an EMBL/GenBank/DDBJ whole genome shotgun (WGS) entry which is preliminary data.</text>
</comment>